<evidence type="ECO:0000313" key="4">
    <source>
        <dbReference type="Proteomes" id="UP000694287"/>
    </source>
</evidence>
<name>A0ABS6URH4_9PSEU</name>
<gene>
    <name evidence="3" type="ORF">I4I81_11420</name>
</gene>
<dbReference type="Pfam" id="PF01935">
    <property type="entry name" value="DUF87"/>
    <property type="match status" value="1"/>
</dbReference>
<dbReference type="InterPro" id="IPR002789">
    <property type="entry name" value="HerA_central"/>
</dbReference>
<feature type="domain" description="Helicase HerA central" evidence="2">
    <location>
        <begin position="1343"/>
        <end position="1410"/>
    </location>
</feature>
<evidence type="ECO:0000256" key="1">
    <source>
        <dbReference type="SAM" id="MobiDB-lite"/>
    </source>
</evidence>
<comment type="caution">
    <text evidence="3">The sequence shown here is derived from an EMBL/GenBank/DDBJ whole genome shotgun (WGS) entry which is preliminary data.</text>
</comment>
<dbReference type="PANTHER" id="PTHR30121">
    <property type="entry name" value="UNCHARACTERIZED PROTEIN YJGR-RELATED"/>
    <property type="match status" value="1"/>
</dbReference>
<protein>
    <submittedName>
        <fullName evidence="3">DUF87 domain-containing protein</fullName>
    </submittedName>
</protein>
<dbReference type="PANTHER" id="PTHR30121:SF6">
    <property type="entry name" value="SLR6007 PROTEIN"/>
    <property type="match status" value="1"/>
</dbReference>
<dbReference type="EMBL" id="JADQDK010000001">
    <property type="protein sequence ID" value="MBW0134866.1"/>
    <property type="molecule type" value="Genomic_DNA"/>
</dbReference>
<dbReference type="Proteomes" id="UP000694287">
    <property type="component" value="Unassembled WGS sequence"/>
</dbReference>
<sequence>MTVLAPTAPSTLPELVLDSIASQIVAELENRDAGHCVRIDSIRRADAALLVQAVRGRSAVGVADVHVLVDKPGEADGTLSVPAERAVELRNRKERPLVLMVPVGSGSAASSLDNSFARIDVTRLLATAAARLVESIADPEIRAGVGQVARELGRNRPVEAWARYVAAVAGDPSWETVGAALWTVGLVPDLGGPELVARLARNAACVRAIARPARAVASVTDRLTTAEVEEGETRDRIARFLTRPDVDLSDAPAWTAMLPHNLTFGAWTLAGRTTVDMAGVRLETFLKDDGTLRPGTRLSQDGPGDLPYVETGPDAPGTVAVVWRTDPARTDAVDRWLLEALPPADLRDPDSAPVARQTVKGDKRRATVRIEIAEEDVADSALLVVRLTAVDADGQPVLLRSGVDAVDETQQFAVRWEEDPLPGTTRRASAPSLAQARLDAALEGQDDLREESPTWDGGAFSVRLGARRTTLLALSPALVSLQDKLLQARGRAVAWEADGRLGEVLEPDAFEPIAGALPPAFTDRRRRLFEKLENRRPRYAVETVQWDDELRHEVSAYCQTYRRALDSAPDDETRTALLALDTVRLSIDTVGHPPIAAVVVLPLHPLRLSWAAEYDATLTRWAGELSTVGRTAAKRKQSVDARLTRRITPANLPFAIYGVNGLPYVYAREATLGTGIYLHADEAEPGAAVQAVFEVLGLDRRDVATDLPPSAVAERIAAYRAVNPGQDGLRVIAYNAGSGEMLARALGESVLREPERDEDLAAPPSRLEVTAYSNRPSYTDPVPALTDLQQAVASQQVRGSRSHLAPPLGLTVRPHDRLAEDHQAANISVVADLAVTRTADSGSLGAVAVPDAATSFRNLLTPAQTQRVAGPTPVWRTAPAARLRNREGAVDAVDAHRSYQAALAIALGYVSGTLALTASLDPAQVATLQAAHERSDWVVTLDRNLGVDLFSAASDAGAPPYLLDYAPDFLEGLGPRLTVTTTHRGEVQRLLADAMAGLDLAAVDESVRVVLDHLQVVSGRLALRLVGRSTLATEAVSLAALIAHLRRRGELDGCLVVPVDAHQEVFGDLRGDSGTRRCDVIIVRTTARTMRMECIEVKSRRAAALPAALVDDIVDQLDATVAMLNDTFFRTDPPRIDAELQRARLGGILRHHADRALAMGLLDPRRRGEVERMIEKVEDGALVPEVGRRGYVVSLSGSAGFPSEHRGVRIDVLTAADLGQVGFTSRRGAAAPTPDWTATPAAPVPHARLRPSPRPRSAPTPAPQRAAEVTAELPGVTPRPGVPADEATVTITDPLRGVEAPVPAAPRPAQDVVVPEPPQVVEVALGQDAGAAEVRWRISTSGSPHLFVLGIPGQGKSVTTRRILNSFAGQGLPALVVDFHGDMAAEPAGGAAVLDASQGLPISPFELDEPERYREAAWELSEVIGYVCGLGEIQRNAVYDGVRAIYEAKALPRPAGPDDWPTMDDLATAVASVDTSARTRNVVARLRPLSDFGLFAAPAGSRPFADLLRQGVVLDVHGLMEQVQRAAGAFVLRKVYREMFRWGQTKQLRLAVVLDEAHRLARDVTLPKIMKEGRKYGVAVVVASQGVDDFHPDVLGNTGTKVAFRCNYPQSRKVAGFLRGRSGQDMSEALEQLSVGQAYVSTPDHAAARKVFMTRD</sequence>
<organism evidence="3 4">
    <name type="scientific">Pseudonocardia abyssalis</name>
    <dbReference type="NCBI Taxonomy" id="2792008"/>
    <lineage>
        <taxon>Bacteria</taxon>
        <taxon>Bacillati</taxon>
        <taxon>Actinomycetota</taxon>
        <taxon>Actinomycetes</taxon>
        <taxon>Pseudonocardiales</taxon>
        <taxon>Pseudonocardiaceae</taxon>
        <taxon>Pseudonocardia</taxon>
    </lineage>
</organism>
<proteinExistence type="predicted"/>
<keyword evidence="4" id="KW-1185">Reference proteome</keyword>
<evidence type="ECO:0000259" key="2">
    <source>
        <dbReference type="Pfam" id="PF01935"/>
    </source>
</evidence>
<evidence type="ECO:0000313" key="3">
    <source>
        <dbReference type="EMBL" id="MBW0134866.1"/>
    </source>
</evidence>
<accession>A0ABS6URH4</accession>
<reference evidence="3 4" key="1">
    <citation type="submission" date="2020-11" db="EMBL/GenBank/DDBJ databases">
        <title>Pseudonocardia abyssalis sp. nov. and Pseudonocardia oceani sp. nov., description and phylogenomic analysis of two novel actinomycetes isolated from the deep Southern Ocean.</title>
        <authorList>
            <person name="Parra J."/>
        </authorList>
    </citation>
    <scope>NUCLEOTIDE SEQUENCE [LARGE SCALE GENOMIC DNA]</scope>
    <source>
        <strain evidence="3 4">KRD-168</strain>
    </source>
</reference>
<dbReference type="RefSeq" id="WP_218601284.1">
    <property type="nucleotide sequence ID" value="NZ_JADQDJ010000016.1"/>
</dbReference>
<feature type="region of interest" description="Disordered" evidence="1">
    <location>
        <begin position="1226"/>
        <end position="1266"/>
    </location>
</feature>
<feature type="region of interest" description="Disordered" evidence="1">
    <location>
        <begin position="293"/>
        <end position="313"/>
    </location>
</feature>
<dbReference type="InterPro" id="IPR051162">
    <property type="entry name" value="T4SS_component"/>
</dbReference>
<dbReference type="CDD" id="cd01127">
    <property type="entry name" value="TrwB_TraG_TraD_VirD4"/>
    <property type="match status" value="1"/>
</dbReference>
<feature type="compositionally biased region" description="Low complexity" evidence="1">
    <location>
        <begin position="1229"/>
        <end position="1246"/>
    </location>
</feature>